<sequence length="230" mass="26818">MMLDFWAKRFAEIDWNISPLQGLSLLLLGLWIYAIWPKEELLQVVKDKGLQWRLLLTLIAVNTLWLLNASIQVGIHLHFLGIVTCLLMFGWRLATVALLLPSAFFSIFVLKQPGEFGAFGLFAIALPLFCAFMLYSRSYHLFPKHLFVFIFVGAFINAGLSTFFHQFSWAFWLWLSADYDWSMLVDNYLMLIPLLAFPEALLNGMAVTLLVVYQPQWLFDYSDREYLWRK</sequence>
<evidence type="ECO:0000313" key="8">
    <source>
        <dbReference type="EMBL" id="MDG5899769.1"/>
    </source>
</evidence>
<comment type="subcellular location">
    <subcellularLocation>
        <location evidence="1">Cell membrane</location>
        <topology evidence="1">Multi-pass membrane protein</topology>
    </subcellularLocation>
</comment>
<evidence type="ECO:0008006" key="9">
    <source>
        <dbReference type="Google" id="ProtNLM"/>
    </source>
</evidence>
<dbReference type="AlphaFoldDB" id="A0AAW6QUV8"/>
<dbReference type="GO" id="GO:0000041">
    <property type="term" value="P:transition metal ion transport"/>
    <property type="evidence" value="ECO:0007669"/>
    <property type="project" value="InterPro"/>
</dbReference>
<dbReference type="InterPro" id="IPR002751">
    <property type="entry name" value="CbiM/NikMN"/>
</dbReference>
<dbReference type="Pfam" id="PF01891">
    <property type="entry name" value="CbiM"/>
    <property type="match status" value="1"/>
</dbReference>
<dbReference type="EMBL" id="SUNE01000004">
    <property type="protein sequence ID" value="MDG5899769.1"/>
    <property type="molecule type" value="Genomic_DNA"/>
</dbReference>
<comment type="caution">
    <text evidence="8">The sequence shown here is derived from an EMBL/GenBank/DDBJ whole genome shotgun (WGS) entry which is preliminary data.</text>
</comment>
<proteinExistence type="predicted"/>
<feature type="transmembrane region" description="Helical" evidence="7">
    <location>
        <begin position="147"/>
        <end position="168"/>
    </location>
</feature>
<protein>
    <recommendedName>
        <fullName evidence="9">Integral membrane protein</fullName>
    </recommendedName>
</protein>
<evidence type="ECO:0000256" key="6">
    <source>
        <dbReference type="ARBA" id="ARBA00023136"/>
    </source>
</evidence>
<evidence type="ECO:0000256" key="2">
    <source>
        <dbReference type="ARBA" id="ARBA00022448"/>
    </source>
</evidence>
<reference evidence="8" key="1">
    <citation type="journal article" date="2019" name="Int J Environ Res Public Health">
        <title>Characterization of Chromosome-Mediated BlaOXA-894 in Shewanella xiamenensis Isolated from Pig Wastewater.</title>
        <authorList>
            <person name="Zou H."/>
            <person name="Zhou Z."/>
            <person name="Xia H."/>
            <person name="Zhao Q."/>
            <person name="Li X."/>
        </authorList>
    </citation>
    <scope>NUCLEOTIDE SEQUENCE</scope>
    <source>
        <strain evidence="8">2015oxa</strain>
    </source>
</reference>
<accession>A0AAW6QUV8</accession>
<organism evidence="8">
    <name type="scientific">Shewanella xiamenensis</name>
    <dbReference type="NCBI Taxonomy" id="332186"/>
    <lineage>
        <taxon>Bacteria</taxon>
        <taxon>Pseudomonadati</taxon>
        <taxon>Pseudomonadota</taxon>
        <taxon>Gammaproteobacteria</taxon>
        <taxon>Alteromonadales</taxon>
        <taxon>Shewanellaceae</taxon>
        <taxon>Shewanella</taxon>
    </lineage>
</organism>
<keyword evidence="6 7" id="KW-0472">Membrane</keyword>
<evidence type="ECO:0000256" key="5">
    <source>
        <dbReference type="ARBA" id="ARBA00022989"/>
    </source>
</evidence>
<keyword evidence="4 7" id="KW-0812">Transmembrane</keyword>
<name>A0AAW6QUV8_9GAMM</name>
<evidence type="ECO:0000256" key="4">
    <source>
        <dbReference type="ARBA" id="ARBA00022692"/>
    </source>
</evidence>
<dbReference type="GO" id="GO:0005886">
    <property type="term" value="C:plasma membrane"/>
    <property type="evidence" value="ECO:0007669"/>
    <property type="project" value="UniProtKB-SubCell"/>
</dbReference>
<feature type="transmembrane region" description="Helical" evidence="7">
    <location>
        <begin position="20"/>
        <end position="37"/>
    </location>
</feature>
<feature type="transmembrane region" description="Helical" evidence="7">
    <location>
        <begin position="79"/>
        <end position="110"/>
    </location>
</feature>
<reference evidence="8" key="2">
    <citation type="submission" date="2019-04" db="EMBL/GenBank/DDBJ databases">
        <authorList>
            <person name="Zou H."/>
        </authorList>
    </citation>
    <scope>NUCLEOTIDE SEQUENCE</scope>
    <source>
        <strain evidence="8">2015oxa</strain>
    </source>
</reference>
<dbReference type="Gene3D" id="1.10.1760.20">
    <property type="match status" value="1"/>
</dbReference>
<gene>
    <name evidence="8" type="ORF">E2650_07645</name>
</gene>
<evidence type="ECO:0000256" key="1">
    <source>
        <dbReference type="ARBA" id="ARBA00004651"/>
    </source>
</evidence>
<evidence type="ECO:0000256" key="3">
    <source>
        <dbReference type="ARBA" id="ARBA00022475"/>
    </source>
</evidence>
<keyword evidence="2" id="KW-0813">Transport</keyword>
<feature type="transmembrane region" description="Helical" evidence="7">
    <location>
        <begin position="49"/>
        <end position="67"/>
    </location>
</feature>
<feature type="transmembrane region" description="Helical" evidence="7">
    <location>
        <begin position="116"/>
        <end position="135"/>
    </location>
</feature>
<feature type="transmembrane region" description="Helical" evidence="7">
    <location>
        <begin position="188"/>
        <end position="213"/>
    </location>
</feature>
<evidence type="ECO:0000256" key="7">
    <source>
        <dbReference type="SAM" id="Phobius"/>
    </source>
</evidence>
<dbReference type="Proteomes" id="UP001152518">
    <property type="component" value="Unassembled WGS sequence"/>
</dbReference>
<keyword evidence="3" id="KW-1003">Cell membrane</keyword>
<keyword evidence="5 7" id="KW-1133">Transmembrane helix</keyword>